<feature type="active site" description="Proton acceptor" evidence="2">
    <location>
        <position position="142"/>
    </location>
</feature>
<dbReference type="Pfam" id="PF00132">
    <property type="entry name" value="Hexapep"/>
    <property type="match status" value="1"/>
</dbReference>
<feature type="binding site" evidence="3">
    <location>
        <position position="75"/>
    </location>
    <ligand>
        <name>substrate</name>
    </ligand>
</feature>
<reference evidence="4 5" key="1">
    <citation type="submission" date="2018-01" db="EMBL/GenBank/DDBJ databases">
        <title>Draft genome of the type strain Pseudomonas oceani DSM 100277 isolated from the deep water in Okinawa trough, northwestern Pacific Ocean.</title>
        <authorList>
            <person name="Gomila M."/>
            <person name="Mulet M."/>
            <person name="Garcia-Valdes E."/>
            <person name="Lalucat J."/>
        </authorList>
    </citation>
    <scope>NUCLEOTIDE SEQUENCE [LARGE SCALE GENOMIC DNA]</scope>
    <source>
        <strain evidence="4 5">DSM 100277</strain>
    </source>
</reference>
<dbReference type="OrthoDB" id="9794407at2"/>
<dbReference type="PANTHER" id="PTHR43300">
    <property type="entry name" value="ACETYLTRANSFERASE"/>
    <property type="match status" value="1"/>
</dbReference>
<evidence type="ECO:0000256" key="3">
    <source>
        <dbReference type="PIRSR" id="PIRSR620019-2"/>
    </source>
</evidence>
<evidence type="ECO:0000313" key="5">
    <source>
        <dbReference type="Proteomes" id="UP000243451"/>
    </source>
</evidence>
<dbReference type="Proteomes" id="UP000243451">
    <property type="component" value="Unassembled WGS sequence"/>
</dbReference>
<dbReference type="Gene3D" id="2.160.10.10">
    <property type="entry name" value="Hexapeptide repeat proteins"/>
    <property type="match status" value="1"/>
</dbReference>
<dbReference type="InterPro" id="IPR011004">
    <property type="entry name" value="Trimer_LpxA-like_sf"/>
</dbReference>
<evidence type="ECO:0008006" key="6">
    <source>
        <dbReference type="Google" id="ProtNLM"/>
    </source>
</evidence>
<proteinExistence type="inferred from homology"/>
<comment type="similarity">
    <text evidence="1">Belongs to the transferase hexapeptide repeat family.</text>
</comment>
<dbReference type="Gene3D" id="3.40.50.20">
    <property type="match status" value="1"/>
</dbReference>
<dbReference type="PANTHER" id="PTHR43300:SF7">
    <property type="entry name" value="UDP-N-ACETYLBACILLOSAMINE N-ACETYLTRANSFERASE"/>
    <property type="match status" value="1"/>
</dbReference>
<dbReference type="EMBL" id="PPSK01000003">
    <property type="protein sequence ID" value="POB05100.1"/>
    <property type="molecule type" value="Genomic_DNA"/>
</dbReference>
<keyword evidence="5" id="KW-1185">Reference proteome</keyword>
<evidence type="ECO:0000256" key="2">
    <source>
        <dbReference type="PIRSR" id="PIRSR620019-1"/>
    </source>
</evidence>
<dbReference type="InterPro" id="IPR020019">
    <property type="entry name" value="AcTrfase_PglD-like"/>
</dbReference>
<dbReference type="RefSeq" id="WP_104737338.1">
    <property type="nucleotide sequence ID" value="NZ_BMHR01000001.1"/>
</dbReference>
<comment type="caution">
    <text evidence="4">The sequence shown here is derived from an EMBL/GenBank/DDBJ whole genome shotgun (WGS) entry which is preliminary data.</text>
</comment>
<dbReference type="CDD" id="cd03360">
    <property type="entry name" value="LbH_AT_putative"/>
    <property type="match status" value="1"/>
</dbReference>
<gene>
    <name evidence="4" type="ORF">C1949_04840</name>
</gene>
<evidence type="ECO:0000313" key="4">
    <source>
        <dbReference type="EMBL" id="POB05100.1"/>
    </source>
</evidence>
<evidence type="ECO:0000256" key="1">
    <source>
        <dbReference type="ARBA" id="ARBA00007274"/>
    </source>
</evidence>
<dbReference type="InterPro" id="IPR001451">
    <property type="entry name" value="Hexapep"/>
</dbReference>
<dbReference type="AlphaFoldDB" id="A0A2P4EXZ1"/>
<protein>
    <recommendedName>
        <fullName evidence="6">Acetyltransferase</fullName>
    </recommendedName>
</protein>
<dbReference type="InterPro" id="IPR050179">
    <property type="entry name" value="Trans_hexapeptide_repeat"/>
</dbReference>
<feature type="site" description="Increases basicity of active site His" evidence="2">
    <location>
        <position position="143"/>
    </location>
</feature>
<dbReference type="SUPFAM" id="SSF51161">
    <property type="entry name" value="Trimeric LpxA-like enzymes"/>
    <property type="match status" value="1"/>
</dbReference>
<sequence length="213" mass="22485">MKRVVILGGNGDGLVAAEVIRDLALAGEAVELYGFLNDHQDVGSFIEGWPVLGRTSDWQSLDDDVLFHFSLLSVGKMKERSELISSFAIPRERVISLIHPTAKVSSSCEVSAGVLITAYAVLQPGTKVGFGCSIRSGANLGHDVDVGEFCYVGPNATLCGYAKLGSGSYIAPNAVVRDRTEVGDFAVLAAGSVAYKPLPEGSTWIGNPARRAV</sequence>
<accession>A0A2P4EXZ1</accession>
<name>A0A2P4EXZ1_9GAMM</name>
<organism evidence="4 5">
    <name type="scientific">Halopseudomonas oceani</name>
    <dbReference type="NCBI Taxonomy" id="1708783"/>
    <lineage>
        <taxon>Bacteria</taxon>
        <taxon>Pseudomonadati</taxon>
        <taxon>Pseudomonadota</taxon>
        <taxon>Gammaproteobacteria</taxon>
        <taxon>Pseudomonadales</taxon>
        <taxon>Pseudomonadaceae</taxon>
        <taxon>Halopseudomonas</taxon>
    </lineage>
</organism>